<reference evidence="2 3" key="1">
    <citation type="submission" date="2020-08" db="EMBL/GenBank/DDBJ databases">
        <title>Sequencing the genomes of 1000 actinobacteria strains.</title>
        <authorList>
            <person name="Klenk H.-P."/>
        </authorList>
    </citation>
    <scope>NUCLEOTIDE SEQUENCE [LARGE SCALE GENOMIC DNA]</scope>
    <source>
        <strain evidence="2 3">DSM 45518</strain>
    </source>
</reference>
<name>A0A7W7CSS3_9ACTN</name>
<keyword evidence="3" id="KW-1185">Reference proteome</keyword>
<gene>
    <name evidence="2" type="ORF">BKA14_004155</name>
</gene>
<accession>A0A7W7CSS3</accession>
<evidence type="ECO:0000313" key="3">
    <source>
        <dbReference type="Proteomes" id="UP000542742"/>
    </source>
</evidence>
<comment type="caution">
    <text evidence="2">The sequence shown here is derived from an EMBL/GenBank/DDBJ whole genome shotgun (WGS) entry which is preliminary data.</text>
</comment>
<dbReference type="RefSeq" id="WP_184952564.1">
    <property type="nucleotide sequence ID" value="NZ_BOMC01000052.1"/>
</dbReference>
<dbReference type="EMBL" id="JACHMF010000001">
    <property type="protein sequence ID" value="MBB4694007.1"/>
    <property type="molecule type" value="Genomic_DNA"/>
</dbReference>
<evidence type="ECO:0000313" key="2">
    <source>
        <dbReference type="EMBL" id="MBB4694007.1"/>
    </source>
</evidence>
<feature type="region of interest" description="Disordered" evidence="1">
    <location>
        <begin position="37"/>
        <end position="71"/>
    </location>
</feature>
<dbReference type="AlphaFoldDB" id="A0A7W7CSS3"/>
<evidence type="ECO:0000256" key="1">
    <source>
        <dbReference type="SAM" id="MobiDB-lite"/>
    </source>
</evidence>
<proteinExistence type="predicted"/>
<feature type="compositionally biased region" description="Basic residues" evidence="1">
    <location>
        <begin position="44"/>
        <end position="71"/>
    </location>
</feature>
<organism evidence="2 3">
    <name type="scientific">Paractinoplanes abujensis</name>
    <dbReference type="NCBI Taxonomy" id="882441"/>
    <lineage>
        <taxon>Bacteria</taxon>
        <taxon>Bacillati</taxon>
        <taxon>Actinomycetota</taxon>
        <taxon>Actinomycetes</taxon>
        <taxon>Micromonosporales</taxon>
        <taxon>Micromonosporaceae</taxon>
        <taxon>Paractinoplanes</taxon>
    </lineage>
</organism>
<dbReference type="Proteomes" id="UP000542742">
    <property type="component" value="Unassembled WGS sequence"/>
</dbReference>
<protein>
    <submittedName>
        <fullName evidence="2">Uncharacterized protein</fullName>
    </submittedName>
</protein>
<sequence>MSIRFLLLFVVFLALDVRLAPVAAFAARNPDHRRALRQPALAFRHPRRPHRRFPAGRRSAHPHRSCPHFPA</sequence>